<evidence type="ECO:0000259" key="4">
    <source>
        <dbReference type="Pfam" id="PF02551"/>
    </source>
</evidence>
<evidence type="ECO:0000313" key="7">
    <source>
        <dbReference type="Proteomes" id="UP000564496"/>
    </source>
</evidence>
<protein>
    <submittedName>
        <fullName evidence="6">Acyl-CoA thioesterase-2</fullName>
        <ecNumber evidence="6">3.1.2.-</ecNumber>
    </submittedName>
</protein>
<dbReference type="Gene3D" id="2.40.160.210">
    <property type="entry name" value="Acyl-CoA thioesterase, double hotdog domain"/>
    <property type="match status" value="1"/>
</dbReference>
<dbReference type="PANTHER" id="PTHR11066">
    <property type="entry name" value="ACYL-COA THIOESTERASE"/>
    <property type="match status" value="1"/>
</dbReference>
<dbReference type="InterPro" id="IPR025652">
    <property type="entry name" value="TesB_C"/>
</dbReference>
<feature type="domain" description="Acyl-CoA thioesterase-like N-terminal HotDog" evidence="5">
    <location>
        <begin position="37"/>
        <end position="113"/>
    </location>
</feature>
<sequence>MTLDDTLPRLTVAQRISPERLGEREFRGPAHPGPSTRSFGGEVAAQAIHAAALTVPEDRSIHTAHTWFLLPGDTSLPVDYRVRDVRDGGSFTTRSVDAAQGDRVIFTMTASFQKPEAGLEHQVGEVRSPAPEELSLPAEMLPPGENLAWIQNLEEMSGFEFRFPELPTRSRAAGGVVGDPRQRAWLRSREAIPDDDLSQVAGLAFASDMLLLSTSLGPHRRTLQKGMQFATVNHIIWFHRPMRVDEWFLYDMTSRWAGSARALCYGEIFDRSGRLCASTAQEGLLRLRRT</sequence>
<evidence type="ECO:0000313" key="6">
    <source>
        <dbReference type="EMBL" id="NYI75537.1"/>
    </source>
</evidence>
<dbReference type="RefSeq" id="WP_179656250.1">
    <property type="nucleotide sequence ID" value="NZ_JACBZR010000001.1"/>
</dbReference>
<dbReference type="InterPro" id="IPR003703">
    <property type="entry name" value="Acyl_CoA_thio"/>
</dbReference>
<proteinExistence type="inferred from homology"/>
<gene>
    <name evidence="6" type="ORF">BJ988_000185</name>
</gene>
<dbReference type="GO" id="GO:0006637">
    <property type="term" value="P:acyl-CoA metabolic process"/>
    <property type="evidence" value="ECO:0007669"/>
    <property type="project" value="InterPro"/>
</dbReference>
<feature type="region of interest" description="Disordered" evidence="3">
    <location>
        <begin position="18"/>
        <end position="39"/>
    </location>
</feature>
<dbReference type="GO" id="GO:0047617">
    <property type="term" value="F:fatty acyl-CoA hydrolase activity"/>
    <property type="evidence" value="ECO:0007669"/>
    <property type="project" value="InterPro"/>
</dbReference>
<dbReference type="Proteomes" id="UP000564496">
    <property type="component" value="Unassembled WGS sequence"/>
</dbReference>
<comment type="caution">
    <text evidence="6">The sequence shown here is derived from an EMBL/GenBank/DDBJ whole genome shotgun (WGS) entry which is preliminary data.</text>
</comment>
<dbReference type="Pfam" id="PF02551">
    <property type="entry name" value="Acyl_CoA_thio"/>
    <property type="match status" value="1"/>
</dbReference>
<dbReference type="InterPro" id="IPR042171">
    <property type="entry name" value="Acyl-CoA_hotdog"/>
</dbReference>
<evidence type="ECO:0000256" key="3">
    <source>
        <dbReference type="SAM" id="MobiDB-lite"/>
    </source>
</evidence>
<dbReference type="PANTHER" id="PTHR11066:SF34">
    <property type="entry name" value="ACYL-COENZYME A THIOESTERASE 8"/>
    <property type="match status" value="1"/>
</dbReference>
<evidence type="ECO:0000256" key="1">
    <source>
        <dbReference type="ARBA" id="ARBA00006538"/>
    </source>
</evidence>
<keyword evidence="2 6" id="KW-0378">Hydrolase</keyword>
<dbReference type="InterPro" id="IPR049449">
    <property type="entry name" value="TesB_ACOT8-like_N"/>
</dbReference>
<organism evidence="6 7">
    <name type="scientific">Nocardioides panzhihuensis</name>
    <dbReference type="NCBI Taxonomy" id="860243"/>
    <lineage>
        <taxon>Bacteria</taxon>
        <taxon>Bacillati</taxon>
        <taxon>Actinomycetota</taxon>
        <taxon>Actinomycetes</taxon>
        <taxon>Propionibacteriales</taxon>
        <taxon>Nocardioidaceae</taxon>
        <taxon>Nocardioides</taxon>
    </lineage>
</organism>
<dbReference type="CDD" id="cd03444">
    <property type="entry name" value="Thioesterase_II_repeat1"/>
    <property type="match status" value="1"/>
</dbReference>
<evidence type="ECO:0000256" key="2">
    <source>
        <dbReference type="ARBA" id="ARBA00022801"/>
    </source>
</evidence>
<accession>A0A7Z0DHR2</accession>
<dbReference type="CDD" id="cd03445">
    <property type="entry name" value="Thioesterase_II_repeat2"/>
    <property type="match status" value="1"/>
</dbReference>
<keyword evidence="7" id="KW-1185">Reference proteome</keyword>
<dbReference type="EMBL" id="JACBZR010000001">
    <property type="protein sequence ID" value="NYI75537.1"/>
    <property type="molecule type" value="Genomic_DNA"/>
</dbReference>
<dbReference type="EC" id="3.1.2.-" evidence="6"/>
<feature type="domain" description="Acyl-CoA thioesterase 2 C-terminal" evidence="4">
    <location>
        <begin position="170"/>
        <end position="284"/>
    </location>
</feature>
<name>A0A7Z0DHR2_9ACTN</name>
<evidence type="ECO:0000259" key="5">
    <source>
        <dbReference type="Pfam" id="PF13622"/>
    </source>
</evidence>
<dbReference type="Pfam" id="PF13622">
    <property type="entry name" value="4HBT_3"/>
    <property type="match status" value="1"/>
</dbReference>
<dbReference type="AlphaFoldDB" id="A0A7Z0DHR2"/>
<dbReference type="InterPro" id="IPR029069">
    <property type="entry name" value="HotDog_dom_sf"/>
</dbReference>
<dbReference type="GO" id="GO:0009062">
    <property type="term" value="P:fatty acid catabolic process"/>
    <property type="evidence" value="ECO:0007669"/>
    <property type="project" value="TreeGrafter"/>
</dbReference>
<comment type="similarity">
    <text evidence="1">Belongs to the C/M/P thioester hydrolase family.</text>
</comment>
<reference evidence="6 7" key="1">
    <citation type="submission" date="2020-07" db="EMBL/GenBank/DDBJ databases">
        <title>Sequencing the genomes of 1000 actinobacteria strains.</title>
        <authorList>
            <person name="Klenk H.-P."/>
        </authorList>
    </citation>
    <scope>NUCLEOTIDE SEQUENCE [LARGE SCALE GENOMIC DNA]</scope>
    <source>
        <strain evidence="6 7">DSM 26487</strain>
    </source>
</reference>
<feature type="compositionally biased region" description="Basic and acidic residues" evidence="3">
    <location>
        <begin position="18"/>
        <end position="28"/>
    </location>
</feature>
<dbReference type="SUPFAM" id="SSF54637">
    <property type="entry name" value="Thioesterase/thiol ester dehydrase-isomerase"/>
    <property type="match status" value="2"/>
</dbReference>